<dbReference type="Proteomes" id="UP000041254">
    <property type="component" value="Unassembled WGS sequence"/>
</dbReference>
<sequence length="152" mass="17973">MAGQAAKKASKKAQEAMQIYLYVIIGVQIPYVLVRFLWQFRSVTHYTCLGYVFLAIVYYFTYTGMAERITMSLDYSYFQDVFIVNAVVQLLTTFSDWFWLVYLVVPGYAIWRLASSILQWVFTPEPDTGEEDEKTRKKREKANRPRFKLMKR</sequence>
<feature type="region of interest" description="Disordered" evidence="7">
    <location>
        <begin position="126"/>
        <end position="152"/>
    </location>
</feature>
<dbReference type="GO" id="GO:0005773">
    <property type="term" value="C:vacuole"/>
    <property type="evidence" value="ECO:0007669"/>
    <property type="project" value="GOC"/>
</dbReference>
<dbReference type="OMA" id="STRLQQW"/>
<keyword evidence="6 8" id="KW-0472">Membrane</keyword>
<dbReference type="PANTHER" id="PTHR13505">
    <property type="entry name" value="TRANSMEMBRANE PROTEIN 208"/>
    <property type="match status" value="1"/>
</dbReference>
<feature type="compositionally biased region" description="Basic residues" evidence="7">
    <location>
        <begin position="136"/>
        <end position="152"/>
    </location>
</feature>
<dbReference type="GO" id="GO:0005789">
    <property type="term" value="C:endoplasmic reticulum membrane"/>
    <property type="evidence" value="ECO:0007669"/>
    <property type="project" value="UniProtKB-SubCell"/>
</dbReference>
<dbReference type="PhylomeDB" id="A0A0G4FP18"/>
<reference evidence="9 10" key="1">
    <citation type="submission" date="2014-11" db="EMBL/GenBank/DDBJ databases">
        <authorList>
            <person name="Zhu J."/>
            <person name="Qi W."/>
            <person name="Song R."/>
        </authorList>
    </citation>
    <scope>NUCLEOTIDE SEQUENCE [LARGE SCALE GENOMIC DNA]</scope>
</reference>
<evidence type="ECO:0000313" key="9">
    <source>
        <dbReference type="EMBL" id="CEM15942.1"/>
    </source>
</evidence>
<dbReference type="GO" id="GO:0006624">
    <property type="term" value="P:vacuolar protein processing"/>
    <property type="evidence" value="ECO:0007669"/>
    <property type="project" value="TreeGrafter"/>
</dbReference>
<comment type="similarity">
    <text evidence="2">Belongs to the TMEM208 family.</text>
</comment>
<accession>A0A0G4FP18</accession>
<protein>
    <recommendedName>
        <fullName evidence="11">Transmembrane protein 208</fullName>
    </recommendedName>
</protein>
<evidence type="ECO:0000313" key="10">
    <source>
        <dbReference type="Proteomes" id="UP000041254"/>
    </source>
</evidence>
<feature type="transmembrane region" description="Helical" evidence="8">
    <location>
        <begin position="20"/>
        <end position="38"/>
    </location>
</feature>
<keyword evidence="4" id="KW-0256">Endoplasmic reticulum</keyword>
<evidence type="ECO:0000256" key="8">
    <source>
        <dbReference type="SAM" id="Phobius"/>
    </source>
</evidence>
<evidence type="ECO:0000256" key="6">
    <source>
        <dbReference type="ARBA" id="ARBA00023136"/>
    </source>
</evidence>
<dbReference type="InterPro" id="IPR008506">
    <property type="entry name" value="SND2/TMEM208"/>
</dbReference>
<organism evidence="9 10">
    <name type="scientific">Vitrella brassicaformis (strain CCMP3155)</name>
    <dbReference type="NCBI Taxonomy" id="1169540"/>
    <lineage>
        <taxon>Eukaryota</taxon>
        <taxon>Sar</taxon>
        <taxon>Alveolata</taxon>
        <taxon>Colpodellida</taxon>
        <taxon>Vitrellaceae</taxon>
        <taxon>Vitrella</taxon>
    </lineage>
</organism>
<dbReference type="Pfam" id="PF05620">
    <property type="entry name" value="TMEM208_SND2"/>
    <property type="match status" value="1"/>
</dbReference>
<feature type="transmembrane region" description="Helical" evidence="8">
    <location>
        <begin position="44"/>
        <end position="61"/>
    </location>
</feature>
<dbReference type="PANTHER" id="PTHR13505:SF7">
    <property type="entry name" value="TRANSMEMBRANE PROTEIN 208"/>
    <property type="match status" value="1"/>
</dbReference>
<dbReference type="InParanoid" id="A0A0G4FP18"/>
<dbReference type="AlphaFoldDB" id="A0A0G4FP18"/>
<evidence type="ECO:0000256" key="7">
    <source>
        <dbReference type="SAM" id="MobiDB-lite"/>
    </source>
</evidence>
<evidence type="ECO:0000256" key="2">
    <source>
        <dbReference type="ARBA" id="ARBA00009950"/>
    </source>
</evidence>
<evidence type="ECO:0000256" key="4">
    <source>
        <dbReference type="ARBA" id="ARBA00022824"/>
    </source>
</evidence>
<dbReference type="EMBL" id="CDMY01000474">
    <property type="protein sequence ID" value="CEM15942.1"/>
    <property type="molecule type" value="Genomic_DNA"/>
</dbReference>
<evidence type="ECO:0008006" key="11">
    <source>
        <dbReference type="Google" id="ProtNLM"/>
    </source>
</evidence>
<evidence type="ECO:0000256" key="1">
    <source>
        <dbReference type="ARBA" id="ARBA00004477"/>
    </source>
</evidence>
<comment type="subcellular location">
    <subcellularLocation>
        <location evidence="1">Endoplasmic reticulum membrane</location>
        <topology evidence="1">Multi-pass membrane protein</topology>
    </subcellularLocation>
</comment>
<name>A0A0G4FP18_VITBC</name>
<keyword evidence="10" id="KW-1185">Reference proteome</keyword>
<evidence type="ECO:0000256" key="3">
    <source>
        <dbReference type="ARBA" id="ARBA00022692"/>
    </source>
</evidence>
<gene>
    <name evidence="9" type="ORF">Vbra_15919</name>
</gene>
<keyword evidence="3 8" id="KW-0812">Transmembrane</keyword>
<keyword evidence="5 8" id="KW-1133">Transmembrane helix</keyword>
<dbReference type="OrthoDB" id="276296at2759"/>
<proteinExistence type="inferred from homology"/>
<evidence type="ECO:0000256" key="5">
    <source>
        <dbReference type="ARBA" id="ARBA00022989"/>
    </source>
</evidence>
<dbReference type="VEuPathDB" id="CryptoDB:Vbra_15919"/>